<dbReference type="Proteomes" id="UP000229896">
    <property type="component" value="Unassembled WGS sequence"/>
</dbReference>
<comment type="caution">
    <text evidence="1">The sequence shown here is derived from an EMBL/GenBank/DDBJ whole genome shotgun (WGS) entry which is preliminary data.</text>
</comment>
<protein>
    <submittedName>
        <fullName evidence="1">Uncharacterized protein</fullName>
    </submittedName>
</protein>
<accession>A0A2M6YCK1</accession>
<gene>
    <name evidence="1" type="ORF">COT12_01200</name>
</gene>
<proteinExistence type="predicted"/>
<sequence length="72" mass="8227">MIFLFIMKVEKLPMGGGKMTYELVDSGIFNLDGQKEFCLHPKSKNDSDDEECGSDNFVQQNCDQLILHHHPI</sequence>
<dbReference type="AlphaFoldDB" id="A0A2M6YCK1"/>
<dbReference type="EMBL" id="PEXI01000041">
    <property type="protein sequence ID" value="PIU24408.1"/>
    <property type="molecule type" value="Genomic_DNA"/>
</dbReference>
<evidence type="ECO:0000313" key="2">
    <source>
        <dbReference type="Proteomes" id="UP000229896"/>
    </source>
</evidence>
<evidence type="ECO:0000313" key="1">
    <source>
        <dbReference type="EMBL" id="PIU24408.1"/>
    </source>
</evidence>
<reference evidence="2" key="1">
    <citation type="submission" date="2017-09" db="EMBL/GenBank/DDBJ databases">
        <title>Depth-based differentiation of microbial function through sediment-hosted aquifers and enrichment of novel symbionts in the deep terrestrial subsurface.</title>
        <authorList>
            <person name="Probst A.J."/>
            <person name="Ladd B."/>
            <person name="Jarett J.K."/>
            <person name="Geller-Mcgrath D.E."/>
            <person name="Sieber C.M.K."/>
            <person name="Emerson J.B."/>
            <person name="Anantharaman K."/>
            <person name="Thomas B.C."/>
            <person name="Malmstrom R."/>
            <person name="Stieglmeier M."/>
            <person name="Klingl A."/>
            <person name="Woyke T."/>
            <person name="Ryan C.M."/>
            <person name="Banfield J.F."/>
        </authorList>
    </citation>
    <scope>NUCLEOTIDE SEQUENCE [LARGE SCALE GENOMIC DNA]</scope>
</reference>
<organism evidence="1 2">
    <name type="scientific">Candidatus Berkelbacteria bacterium CG08_land_8_20_14_0_20_39_8</name>
    <dbReference type="NCBI Taxonomy" id="1974511"/>
    <lineage>
        <taxon>Bacteria</taxon>
        <taxon>Candidatus Berkelbacteria</taxon>
    </lineage>
</organism>
<name>A0A2M6YCK1_9BACT</name>